<dbReference type="InterPro" id="IPR036390">
    <property type="entry name" value="WH_DNA-bd_sf"/>
</dbReference>
<dbReference type="Gene3D" id="1.10.10.10">
    <property type="entry name" value="Winged helix-like DNA-binding domain superfamily/Winged helix DNA-binding domain"/>
    <property type="match status" value="1"/>
</dbReference>
<dbReference type="PROSITE" id="PS50931">
    <property type="entry name" value="HTH_LYSR"/>
    <property type="match status" value="1"/>
</dbReference>
<evidence type="ECO:0000256" key="1">
    <source>
        <dbReference type="ARBA" id="ARBA00009437"/>
    </source>
</evidence>
<organism evidence="6 7">
    <name type="scientific">Amycolatopsis alkalitolerans</name>
    <dbReference type="NCBI Taxonomy" id="2547244"/>
    <lineage>
        <taxon>Bacteria</taxon>
        <taxon>Bacillati</taxon>
        <taxon>Actinomycetota</taxon>
        <taxon>Actinomycetes</taxon>
        <taxon>Pseudonocardiales</taxon>
        <taxon>Pseudonocardiaceae</taxon>
        <taxon>Amycolatopsis</taxon>
    </lineage>
</organism>
<dbReference type="SUPFAM" id="SSF53850">
    <property type="entry name" value="Periplasmic binding protein-like II"/>
    <property type="match status" value="1"/>
</dbReference>
<dbReference type="PRINTS" id="PR00039">
    <property type="entry name" value="HTHLYSR"/>
</dbReference>
<keyword evidence="2" id="KW-0805">Transcription regulation</keyword>
<evidence type="ECO:0000256" key="4">
    <source>
        <dbReference type="ARBA" id="ARBA00023163"/>
    </source>
</evidence>
<dbReference type="FunFam" id="1.10.10.10:FF:000001">
    <property type="entry name" value="LysR family transcriptional regulator"/>
    <property type="match status" value="1"/>
</dbReference>
<comment type="caution">
    <text evidence="6">The sequence shown here is derived from an EMBL/GenBank/DDBJ whole genome shotgun (WGS) entry which is preliminary data.</text>
</comment>
<dbReference type="Pfam" id="PF00126">
    <property type="entry name" value="HTH_1"/>
    <property type="match status" value="1"/>
</dbReference>
<evidence type="ECO:0000256" key="2">
    <source>
        <dbReference type="ARBA" id="ARBA00023015"/>
    </source>
</evidence>
<evidence type="ECO:0000256" key="3">
    <source>
        <dbReference type="ARBA" id="ARBA00023125"/>
    </source>
</evidence>
<comment type="similarity">
    <text evidence="1">Belongs to the LysR transcriptional regulatory family.</text>
</comment>
<dbReference type="EMBL" id="VDFW01000013">
    <property type="protein sequence ID" value="TNC24937.1"/>
    <property type="molecule type" value="Genomic_DNA"/>
</dbReference>
<keyword evidence="7" id="KW-1185">Reference proteome</keyword>
<dbReference type="InterPro" id="IPR050950">
    <property type="entry name" value="HTH-type_LysR_regulators"/>
</dbReference>
<gene>
    <name evidence="6" type="ORF">FG385_17030</name>
</gene>
<name>A0A5C4M4D7_9PSEU</name>
<dbReference type="Gene3D" id="3.40.190.290">
    <property type="match status" value="1"/>
</dbReference>
<dbReference type="InterPro" id="IPR036388">
    <property type="entry name" value="WH-like_DNA-bd_sf"/>
</dbReference>
<dbReference type="InterPro" id="IPR005119">
    <property type="entry name" value="LysR_subst-bd"/>
</dbReference>
<evidence type="ECO:0000313" key="7">
    <source>
        <dbReference type="Proteomes" id="UP000305546"/>
    </source>
</evidence>
<dbReference type="Proteomes" id="UP000305546">
    <property type="component" value="Unassembled WGS sequence"/>
</dbReference>
<dbReference type="OrthoDB" id="3181812at2"/>
<accession>A0A5C4M4D7</accession>
<evidence type="ECO:0000313" key="6">
    <source>
        <dbReference type="EMBL" id="TNC24937.1"/>
    </source>
</evidence>
<sequence>MAEDGMERRQIEYFLAVIDHGGITAAAGALHVAQPTLSHAIKLLESDLGAVLFHRMPRGVRLTAAGEAFADSARRIVRELETGRAAVKAVSGLVAGRLDLIALPGVLLDPLAALIGRFRARYPKVQVRVTAAERPEQIRDAVRSGAAELGFTDRVDAGERDLTGDLVAEQELVVALPPGSEPPPGGVVEVRRLLEMDLVTGVRGMVIEVLTRAGADRAAEFTPVVESGLRASSLYLVLAGAGAAVLPRTLAEIGCPHGVLIAPLDPPQQRRSYVLRRAASLSPAAQAMHGMLRSEGAA</sequence>
<feature type="domain" description="HTH lysR-type" evidence="5">
    <location>
        <begin position="6"/>
        <end position="63"/>
    </location>
</feature>
<evidence type="ECO:0000259" key="5">
    <source>
        <dbReference type="PROSITE" id="PS50931"/>
    </source>
</evidence>
<keyword evidence="4" id="KW-0804">Transcription</keyword>
<dbReference type="GO" id="GO:0003700">
    <property type="term" value="F:DNA-binding transcription factor activity"/>
    <property type="evidence" value="ECO:0007669"/>
    <property type="project" value="InterPro"/>
</dbReference>
<reference evidence="6 7" key="1">
    <citation type="submission" date="2019-06" db="EMBL/GenBank/DDBJ databases">
        <title>Amycolatopsis alkalitolerans sp. nov., isolated from Gastrodia elata Blume.</title>
        <authorList>
            <person name="Narsing Rao M.P."/>
            <person name="Li W.J."/>
        </authorList>
    </citation>
    <scope>NUCLEOTIDE SEQUENCE [LARGE SCALE GENOMIC DNA]</scope>
    <source>
        <strain evidence="6 7">SYSUP0005</strain>
    </source>
</reference>
<keyword evidence="3" id="KW-0238">DNA-binding</keyword>
<dbReference type="InterPro" id="IPR000847">
    <property type="entry name" value="LysR_HTH_N"/>
</dbReference>
<dbReference type="AlphaFoldDB" id="A0A5C4M4D7"/>
<dbReference type="SUPFAM" id="SSF46785">
    <property type="entry name" value="Winged helix' DNA-binding domain"/>
    <property type="match status" value="1"/>
</dbReference>
<proteinExistence type="inferred from homology"/>
<dbReference type="PANTHER" id="PTHR30419">
    <property type="entry name" value="HTH-TYPE TRANSCRIPTIONAL REGULATOR YBHD"/>
    <property type="match status" value="1"/>
</dbReference>
<dbReference type="GO" id="GO:0005829">
    <property type="term" value="C:cytosol"/>
    <property type="evidence" value="ECO:0007669"/>
    <property type="project" value="TreeGrafter"/>
</dbReference>
<dbReference type="Pfam" id="PF03466">
    <property type="entry name" value="LysR_substrate"/>
    <property type="match status" value="1"/>
</dbReference>
<dbReference type="GO" id="GO:0003677">
    <property type="term" value="F:DNA binding"/>
    <property type="evidence" value="ECO:0007669"/>
    <property type="project" value="UniProtKB-KW"/>
</dbReference>
<protein>
    <submittedName>
        <fullName evidence="6">LysR family transcriptional regulator</fullName>
    </submittedName>
</protein>
<dbReference type="CDD" id="cd05466">
    <property type="entry name" value="PBP2_LTTR_substrate"/>
    <property type="match status" value="1"/>
</dbReference>